<keyword evidence="7" id="KW-0769">Symport</keyword>
<protein>
    <recommendedName>
        <fullName evidence="15">Amino acid transporter transmembrane domain-containing protein</fullName>
    </recommendedName>
</protein>
<gene>
    <name evidence="16" type="ORF">RIF29_18157</name>
</gene>
<feature type="region of interest" description="Disordered" evidence="13">
    <location>
        <begin position="1"/>
        <end position="27"/>
    </location>
</feature>
<dbReference type="AlphaFoldDB" id="A0AAN9FS73"/>
<comment type="similarity">
    <text evidence="3">Belongs to the amino acid/polyamine transporter 2 family. Amino acid/auxin permease (AAAP) (TC 2.A.18.1) subfamily.</text>
</comment>
<dbReference type="Pfam" id="PF01490">
    <property type="entry name" value="Aa_trans"/>
    <property type="match status" value="1"/>
</dbReference>
<dbReference type="GO" id="GO:0005886">
    <property type="term" value="C:plasma membrane"/>
    <property type="evidence" value="ECO:0007669"/>
    <property type="project" value="UniProtKB-SubCell"/>
</dbReference>
<evidence type="ECO:0000256" key="13">
    <source>
        <dbReference type="SAM" id="MobiDB-lite"/>
    </source>
</evidence>
<keyword evidence="9 14" id="KW-1133">Transmembrane helix</keyword>
<comment type="caution">
    <text evidence="16">The sequence shown here is derived from an EMBL/GenBank/DDBJ whole genome shotgun (WGS) entry which is preliminary data.</text>
</comment>
<evidence type="ECO:0000256" key="8">
    <source>
        <dbReference type="ARBA" id="ARBA00022970"/>
    </source>
</evidence>
<dbReference type="GO" id="GO:0015293">
    <property type="term" value="F:symporter activity"/>
    <property type="evidence" value="ECO:0007669"/>
    <property type="project" value="UniProtKB-KW"/>
</dbReference>
<dbReference type="Proteomes" id="UP001372338">
    <property type="component" value="Unassembled WGS sequence"/>
</dbReference>
<dbReference type="PANTHER" id="PTHR48017">
    <property type="entry name" value="OS05G0424000 PROTEIN-RELATED"/>
    <property type="match status" value="1"/>
</dbReference>
<name>A0AAN9FS73_CROPI</name>
<sequence>MGEEAIDYPPLIQSFSSDDDVSRGQPAPRTGNVWSAVAHIITGVIGAGVLSLAWSVSQLGWIAGPLCIILFAIITLVSSYLLCDCYRFLHPDYGNIRSSSYIGAVKLYLGEKRKIVCGVLVNASLYGCTIAYIITAATCIRYDEGLGFDSAKDNDNDGGGCENEG</sequence>
<evidence type="ECO:0000259" key="15">
    <source>
        <dbReference type="Pfam" id="PF01490"/>
    </source>
</evidence>
<evidence type="ECO:0000256" key="5">
    <source>
        <dbReference type="ARBA" id="ARBA00022475"/>
    </source>
</evidence>
<keyword evidence="8" id="KW-0029">Amino-acid transport</keyword>
<reference evidence="16 17" key="1">
    <citation type="submission" date="2024-01" db="EMBL/GenBank/DDBJ databases">
        <title>The genomes of 5 underutilized Papilionoideae crops provide insights into root nodulation and disease resistanc.</title>
        <authorList>
            <person name="Yuan L."/>
        </authorList>
    </citation>
    <scope>NUCLEOTIDE SEQUENCE [LARGE SCALE GENOMIC DNA]</scope>
    <source>
        <strain evidence="16">ZHUSHIDOU_FW_LH</strain>
        <tissue evidence="16">Leaf</tissue>
    </source>
</reference>
<evidence type="ECO:0000256" key="11">
    <source>
        <dbReference type="ARBA" id="ARBA00023294"/>
    </source>
</evidence>
<evidence type="ECO:0000256" key="4">
    <source>
        <dbReference type="ARBA" id="ARBA00022448"/>
    </source>
</evidence>
<evidence type="ECO:0000256" key="10">
    <source>
        <dbReference type="ARBA" id="ARBA00023136"/>
    </source>
</evidence>
<dbReference type="GO" id="GO:0012505">
    <property type="term" value="C:endomembrane system"/>
    <property type="evidence" value="ECO:0007669"/>
    <property type="project" value="UniProtKB-SubCell"/>
</dbReference>
<keyword evidence="10 14" id="KW-0472">Membrane</keyword>
<keyword evidence="17" id="KW-1185">Reference proteome</keyword>
<proteinExistence type="inferred from homology"/>
<dbReference type="InterPro" id="IPR013057">
    <property type="entry name" value="AA_transpt_TM"/>
</dbReference>
<evidence type="ECO:0000313" key="17">
    <source>
        <dbReference type="Proteomes" id="UP001372338"/>
    </source>
</evidence>
<feature type="transmembrane region" description="Helical" evidence="14">
    <location>
        <begin position="115"/>
        <end position="134"/>
    </location>
</feature>
<feature type="transmembrane region" description="Helical" evidence="14">
    <location>
        <begin position="62"/>
        <end position="83"/>
    </location>
</feature>
<evidence type="ECO:0000256" key="7">
    <source>
        <dbReference type="ARBA" id="ARBA00022847"/>
    </source>
</evidence>
<comment type="function">
    <text evidence="12">Carrier protein involved in proton-driven auxin influx. Mediates the formation of auxin gradient from developing leaves (site of auxin biosynthesis) to tips by contributing to the loading of auxin in vascular tissues and facilitating acropetal (base to tip) auxin transport within inner tissues of the root apex, and basipetal (tip to base) auxin transport within outer tissues of the root apex. May be involved in lateral roots and nodules formation.</text>
</comment>
<keyword evidence="6 14" id="KW-0812">Transmembrane</keyword>
<keyword evidence="11" id="KW-0927">Auxin signaling pathway</keyword>
<evidence type="ECO:0000313" key="16">
    <source>
        <dbReference type="EMBL" id="KAK7277008.1"/>
    </source>
</evidence>
<evidence type="ECO:0000256" key="9">
    <source>
        <dbReference type="ARBA" id="ARBA00022989"/>
    </source>
</evidence>
<organism evidence="16 17">
    <name type="scientific">Crotalaria pallida</name>
    <name type="common">Smooth rattlebox</name>
    <name type="synonym">Crotalaria striata</name>
    <dbReference type="NCBI Taxonomy" id="3830"/>
    <lineage>
        <taxon>Eukaryota</taxon>
        <taxon>Viridiplantae</taxon>
        <taxon>Streptophyta</taxon>
        <taxon>Embryophyta</taxon>
        <taxon>Tracheophyta</taxon>
        <taxon>Spermatophyta</taxon>
        <taxon>Magnoliopsida</taxon>
        <taxon>eudicotyledons</taxon>
        <taxon>Gunneridae</taxon>
        <taxon>Pentapetalae</taxon>
        <taxon>rosids</taxon>
        <taxon>fabids</taxon>
        <taxon>Fabales</taxon>
        <taxon>Fabaceae</taxon>
        <taxon>Papilionoideae</taxon>
        <taxon>50 kb inversion clade</taxon>
        <taxon>genistoids sensu lato</taxon>
        <taxon>core genistoids</taxon>
        <taxon>Crotalarieae</taxon>
        <taxon>Crotalaria</taxon>
    </lineage>
</organism>
<feature type="domain" description="Amino acid transporter transmembrane" evidence="15">
    <location>
        <begin position="30"/>
        <end position="138"/>
    </location>
</feature>
<accession>A0AAN9FS73</accession>
<evidence type="ECO:0000256" key="2">
    <source>
        <dbReference type="ARBA" id="ARBA00004236"/>
    </source>
</evidence>
<dbReference type="GO" id="GO:0009734">
    <property type="term" value="P:auxin-activated signaling pathway"/>
    <property type="evidence" value="ECO:0007669"/>
    <property type="project" value="UniProtKB-KW"/>
</dbReference>
<comment type="subcellular location">
    <subcellularLocation>
        <location evidence="2">Cell membrane</location>
    </subcellularLocation>
    <subcellularLocation>
        <location evidence="1">Endomembrane system</location>
        <topology evidence="1">Multi-pass membrane protein</topology>
    </subcellularLocation>
</comment>
<evidence type="ECO:0000256" key="3">
    <source>
        <dbReference type="ARBA" id="ARBA00005590"/>
    </source>
</evidence>
<dbReference type="EMBL" id="JAYWIO010000003">
    <property type="protein sequence ID" value="KAK7277008.1"/>
    <property type="molecule type" value="Genomic_DNA"/>
</dbReference>
<evidence type="ECO:0000256" key="14">
    <source>
        <dbReference type="SAM" id="Phobius"/>
    </source>
</evidence>
<keyword evidence="5" id="KW-1003">Cell membrane</keyword>
<feature type="transmembrane region" description="Helical" evidence="14">
    <location>
        <begin position="33"/>
        <end position="56"/>
    </location>
</feature>
<evidence type="ECO:0000256" key="12">
    <source>
        <dbReference type="ARBA" id="ARBA00045588"/>
    </source>
</evidence>
<evidence type="ECO:0000256" key="1">
    <source>
        <dbReference type="ARBA" id="ARBA00004127"/>
    </source>
</evidence>
<keyword evidence="4" id="KW-0813">Transport</keyword>
<dbReference type="GO" id="GO:0006865">
    <property type="term" value="P:amino acid transport"/>
    <property type="evidence" value="ECO:0007669"/>
    <property type="project" value="UniProtKB-KW"/>
</dbReference>
<evidence type="ECO:0000256" key="6">
    <source>
        <dbReference type="ARBA" id="ARBA00022692"/>
    </source>
</evidence>